<dbReference type="PANTHER" id="PTHR48111">
    <property type="entry name" value="REGULATOR OF RPOS"/>
    <property type="match status" value="1"/>
</dbReference>
<dbReference type="AlphaFoldDB" id="A0AA51N9J4"/>
<dbReference type="NCBIfam" id="TIGR00229">
    <property type="entry name" value="sensory_box"/>
    <property type="match status" value="1"/>
</dbReference>
<dbReference type="GO" id="GO:0032993">
    <property type="term" value="C:protein-DNA complex"/>
    <property type="evidence" value="ECO:0007669"/>
    <property type="project" value="TreeGrafter"/>
</dbReference>
<accession>A0AA51N9J4</accession>
<protein>
    <submittedName>
        <fullName evidence="7">Response regulator</fullName>
    </submittedName>
</protein>
<gene>
    <name evidence="7" type="ORF">QYS49_35940</name>
</gene>
<evidence type="ECO:0000259" key="5">
    <source>
        <dbReference type="PROSITE" id="PS50110"/>
    </source>
</evidence>
<dbReference type="GO" id="GO:0005829">
    <property type="term" value="C:cytosol"/>
    <property type="evidence" value="ECO:0007669"/>
    <property type="project" value="TreeGrafter"/>
</dbReference>
<name>A0AA51N9J4_9BACT</name>
<dbReference type="GO" id="GO:0000156">
    <property type="term" value="F:phosphorelay response regulator activity"/>
    <property type="evidence" value="ECO:0007669"/>
    <property type="project" value="TreeGrafter"/>
</dbReference>
<dbReference type="InterPro" id="IPR001789">
    <property type="entry name" value="Sig_transdc_resp-reg_receiver"/>
</dbReference>
<organism evidence="7 8">
    <name type="scientific">Marivirga salinarum</name>
    <dbReference type="NCBI Taxonomy" id="3059078"/>
    <lineage>
        <taxon>Bacteria</taxon>
        <taxon>Pseudomonadati</taxon>
        <taxon>Bacteroidota</taxon>
        <taxon>Cytophagia</taxon>
        <taxon>Cytophagales</taxon>
        <taxon>Marivirgaceae</taxon>
        <taxon>Marivirga</taxon>
    </lineage>
</organism>
<keyword evidence="1" id="KW-0805">Transcription regulation</keyword>
<dbReference type="SUPFAM" id="SSF55785">
    <property type="entry name" value="PYP-like sensor domain (PAS domain)"/>
    <property type="match status" value="1"/>
</dbReference>
<dbReference type="GO" id="GO:0006355">
    <property type="term" value="P:regulation of DNA-templated transcription"/>
    <property type="evidence" value="ECO:0007669"/>
    <property type="project" value="TreeGrafter"/>
</dbReference>
<keyword evidence="3" id="KW-0804">Transcription</keyword>
<reference evidence="7 8" key="1">
    <citation type="submission" date="2023-08" db="EMBL/GenBank/DDBJ databases">
        <title>Comparative genomics and taxonomic characterization of three novel marine species of genus Marivirga.</title>
        <authorList>
            <person name="Muhammad N."/>
            <person name="Kim S.-G."/>
        </authorList>
    </citation>
    <scope>NUCLEOTIDE SEQUENCE [LARGE SCALE GENOMIC DNA]</scope>
    <source>
        <strain evidence="7 8">BDSF4-3</strain>
    </source>
</reference>
<dbReference type="CDD" id="cd00130">
    <property type="entry name" value="PAS"/>
    <property type="match status" value="1"/>
</dbReference>
<evidence type="ECO:0000256" key="2">
    <source>
        <dbReference type="ARBA" id="ARBA00023125"/>
    </source>
</evidence>
<dbReference type="PROSITE" id="PS50110">
    <property type="entry name" value="RESPONSE_REGULATORY"/>
    <property type="match status" value="1"/>
</dbReference>
<dbReference type="Pfam" id="PF13426">
    <property type="entry name" value="PAS_9"/>
    <property type="match status" value="1"/>
</dbReference>
<dbReference type="InterPro" id="IPR000014">
    <property type="entry name" value="PAS"/>
</dbReference>
<dbReference type="PROSITE" id="PS50112">
    <property type="entry name" value="PAS"/>
    <property type="match status" value="1"/>
</dbReference>
<sequence length="338" mass="39530">MPIPENKGLNILLIEDNPGDQVLVSDFLQEEFPRLKLETACNFKEAKTSIYKNVTPYKIILLDLSLPDIDHHSLLKEIIVLAPNTPIIILTGQDDIKIAIESLTLGYADYLLKDDLTSKRLRKSIIHAFERKHIDKQLETSVKRYQQLFQLNPQPIWVINRETGDFLEINNSALNQYGYSKNEFLKMKIQDIDEDYDEEKLRNHLTEDEIIKNENLHQHKLKNGKKIQVKLYGNRIDYQGFKAILLMAIDLTETESYISQIEAQNQQLKEIAWEQSHLVREPLTRMMGIIHRLEEKYLEHINELDEECSFLLKNALTSSYEIDDVIRSIVNRTSNRDK</sequence>
<evidence type="ECO:0000256" key="1">
    <source>
        <dbReference type="ARBA" id="ARBA00023015"/>
    </source>
</evidence>
<evidence type="ECO:0000256" key="3">
    <source>
        <dbReference type="ARBA" id="ARBA00023163"/>
    </source>
</evidence>
<evidence type="ECO:0000313" key="7">
    <source>
        <dbReference type="EMBL" id="WMN10775.1"/>
    </source>
</evidence>
<dbReference type="Gene3D" id="3.30.450.20">
    <property type="entry name" value="PAS domain"/>
    <property type="match status" value="1"/>
</dbReference>
<dbReference type="GO" id="GO:0000976">
    <property type="term" value="F:transcription cis-regulatory region binding"/>
    <property type="evidence" value="ECO:0007669"/>
    <property type="project" value="TreeGrafter"/>
</dbReference>
<dbReference type="InterPro" id="IPR035965">
    <property type="entry name" value="PAS-like_dom_sf"/>
</dbReference>
<dbReference type="RefSeq" id="WP_308347211.1">
    <property type="nucleotide sequence ID" value="NZ_CP129971.1"/>
</dbReference>
<dbReference type="EMBL" id="CP129971">
    <property type="protein sequence ID" value="WMN10775.1"/>
    <property type="molecule type" value="Genomic_DNA"/>
</dbReference>
<dbReference type="PANTHER" id="PTHR48111:SF67">
    <property type="entry name" value="TRANSCRIPTIONAL REGULATORY PROTEIN TCTD"/>
    <property type="match status" value="1"/>
</dbReference>
<keyword evidence="4" id="KW-0597">Phosphoprotein</keyword>
<evidence type="ECO:0000256" key="4">
    <source>
        <dbReference type="PROSITE-ProRule" id="PRU00169"/>
    </source>
</evidence>
<dbReference type="Pfam" id="PF00072">
    <property type="entry name" value="Response_reg"/>
    <property type="match status" value="1"/>
</dbReference>
<dbReference type="SMART" id="SM00091">
    <property type="entry name" value="PAS"/>
    <property type="match status" value="1"/>
</dbReference>
<feature type="domain" description="PAS" evidence="6">
    <location>
        <begin position="141"/>
        <end position="214"/>
    </location>
</feature>
<feature type="domain" description="Response regulatory" evidence="5">
    <location>
        <begin position="10"/>
        <end position="128"/>
    </location>
</feature>
<dbReference type="Gene3D" id="3.40.50.2300">
    <property type="match status" value="1"/>
</dbReference>
<feature type="modified residue" description="4-aspartylphosphate" evidence="4">
    <location>
        <position position="63"/>
    </location>
</feature>
<dbReference type="InterPro" id="IPR011006">
    <property type="entry name" value="CheY-like_superfamily"/>
</dbReference>
<keyword evidence="2" id="KW-0238">DNA-binding</keyword>
<dbReference type="SUPFAM" id="SSF52172">
    <property type="entry name" value="CheY-like"/>
    <property type="match status" value="1"/>
</dbReference>
<proteinExistence type="predicted"/>
<dbReference type="SMART" id="SM00448">
    <property type="entry name" value="REC"/>
    <property type="match status" value="1"/>
</dbReference>
<dbReference type="Proteomes" id="UP001230496">
    <property type="component" value="Chromosome"/>
</dbReference>
<dbReference type="InterPro" id="IPR039420">
    <property type="entry name" value="WalR-like"/>
</dbReference>
<dbReference type="KEGG" id="msaa:QYS49_35940"/>
<evidence type="ECO:0000313" key="8">
    <source>
        <dbReference type="Proteomes" id="UP001230496"/>
    </source>
</evidence>
<evidence type="ECO:0000259" key="6">
    <source>
        <dbReference type="PROSITE" id="PS50112"/>
    </source>
</evidence>
<keyword evidence="8" id="KW-1185">Reference proteome</keyword>